<dbReference type="InterPro" id="IPR050832">
    <property type="entry name" value="Bact_Acetyltransf"/>
</dbReference>
<dbReference type="InterPro" id="IPR000182">
    <property type="entry name" value="GNAT_dom"/>
</dbReference>
<evidence type="ECO:0000259" key="3">
    <source>
        <dbReference type="PROSITE" id="PS51186"/>
    </source>
</evidence>
<dbReference type="KEGG" id="sru:SRU_2677"/>
<sequence>MALCKRVCERLRRRRGSSAEHLPAACVSPTACLLRKDRCLMASMNVTPVRRDADWEKARAIRTQVFVEEQECPPDEEWDGHDATSRHVLGWVDGEAVATARWRTVAYDEEIVAKLERFAVLDGHRGRGHGTQLVRTVLDDARRAGFDTFLVHAQAHLRDWYEALGFESTGRTFEEVGIPHVEMVRREDP</sequence>
<dbReference type="InterPro" id="IPR016181">
    <property type="entry name" value="Acyl_CoA_acyltransferase"/>
</dbReference>
<dbReference type="HOGENOM" id="CLU_056607_6_2_10"/>
<dbReference type="SUPFAM" id="SSF55729">
    <property type="entry name" value="Acyl-CoA N-acyltransferases (Nat)"/>
    <property type="match status" value="1"/>
</dbReference>
<evidence type="ECO:0000313" key="4">
    <source>
        <dbReference type="EMBL" id="ABC45899.1"/>
    </source>
</evidence>
<proteinExistence type="predicted"/>
<dbReference type="EnsemblBacteria" id="ABC45899">
    <property type="protein sequence ID" value="ABC45899"/>
    <property type="gene ID" value="SRU_2677"/>
</dbReference>
<dbReference type="PROSITE" id="PS51186">
    <property type="entry name" value="GNAT"/>
    <property type="match status" value="1"/>
</dbReference>
<dbReference type="Pfam" id="PF13673">
    <property type="entry name" value="Acetyltransf_10"/>
    <property type="match status" value="1"/>
</dbReference>
<dbReference type="GO" id="GO:0016747">
    <property type="term" value="F:acyltransferase activity, transferring groups other than amino-acyl groups"/>
    <property type="evidence" value="ECO:0007669"/>
    <property type="project" value="InterPro"/>
</dbReference>
<keyword evidence="1" id="KW-0808">Transferase</keyword>
<dbReference type="PANTHER" id="PTHR43877">
    <property type="entry name" value="AMINOALKYLPHOSPHONATE N-ACETYLTRANSFERASE-RELATED-RELATED"/>
    <property type="match status" value="1"/>
</dbReference>
<evidence type="ECO:0000256" key="1">
    <source>
        <dbReference type="ARBA" id="ARBA00022679"/>
    </source>
</evidence>
<keyword evidence="2" id="KW-0012">Acyltransferase</keyword>
<dbReference type="CDD" id="cd04301">
    <property type="entry name" value="NAT_SF"/>
    <property type="match status" value="1"/>
</dbReference>
<dbReference type="eggNOG" id="COG2153">
    <property type="taxonomic scope" value="Bacteria"/>
</dbReference>
<organism evidence="4 5">
    <name type="scientific">Salinibacter ruber (strain DSM 13855 / M31)</name>
    <dbReference type="NCBI Taxonomy" id="309807"/>
    <lineage>
        <taxon>Bacteria</taxon>
        <taxon>Pseudomonadati</taxon>
        <taxon>Rhodothermota</taxon>
        <taxon>Rhodothermia</taxon>
        <taxon>Rhodothermales</taxon>
        <taxon>Salinibacteraceae</taxon>
        <taxon>Salinibacter</taxon>
    </lineage>
</organism>
<dbReference type="STRING" id="309807.SRU_2677"/>
<evidence type="ECO:0000313" key="5">
    <source>
        <dbReference type="Proteomes" id="UP000008674"/>
    </source>
</evidence>
<dbReference type="Gene3D" id="3.40.630.30">
    <property type="match status" value="1"/>
</dbReference>
<feature type="domain" description="N-acetyltransferase" evidence="3">
    <location>
        <begin position="44"/>
        <end position="188"/>
    </location>
</feature>
<protein>
    <submittedName>
        <fullName evidence="4">Acetyltransferase, GNAT family</fullName>
    </submittedName>
</protein>
<dbReference type="EMBL" id="CP000159">
    <property type="protein sequence ID" value="ABC45899.1"/>
    <property type="molecule type" value="Genomic_DNA"/>
</dbReference>
<name>Q2RZ57_SALRD</name>
<reference evidence="4 5" key="1">
    <citation type="journal article" date="2005" name="Proc. Natl. Acad. Sci. U.S.A.">
        <title>The genome of Salinibacter ruber: convergence and gene exchange among hyperhalophilic bacteria and archaea.</title>
        <authorList>
            <person name="Mongodin E.F."/>
            <person name="Nelson K.E."/>
            <person name="Daugherty S."/>
            <person name="Deboy R.T."/>
            <person name="Wister J."/>
            <person name="Khouri H."/>
            <person name="Weidman J."/>
            <person name="Walsh D.A."/>
            <person name="Papke R.T."/>
            <person name="Sanchez Perez G."/>
            <person name="Sharma A.K."/>
            <person name="Nesbo C.L."/>
            <person name="MacLeod D."/>
            <person name="Bapteste E."/>
            <person name="Doolittle W.F."/>
            <person name="Charlebois R.L."/>
            <person name="Legault B."/>
            <person name="Rodriguez-Valera F."/>
        </authorList>
    </citation>
    <scope>NUCLEOTIDE SEQUENCE [LARGE SCALE GENOMIC DNA]</scope>
    <source>
        <strain evidence="5">DSM 13855 / CECT 5946 / M31</strain>
    </source>
</reference>
<accession>Q2RZ57</accession>
<dbReference type="Proteomes" id="UP000008674">
    <property type="component" value="Chromosome"/>
</dbReference>
<dbReference type="OrthoDB" id="9796171at2"/>
<gene>
    <name evidence="4" type="ordered locus">SRU_2677</name>
</gene>
<keyword evidence="5" id="KW-1185">Reference proteome</keyword>
<dbReference type="AlphaFoldDB" id="Q2RZ57"/>
<evidence type="ECO:0000256" key="2">
    <source>
        <dbReference type="ARBA" id="ARBA00023315"/>
    </source>
</evidence>